<keyword evidence="2 5" id="KW-0238">DNA-binding</keyword>
<dbReference type="InterPro" id="IPR010982">
    <property type="entry name" value="Lambda_DNA-bd_dom_sf"/>
</dbReference>
<dbReference type="GO" id="GO:0003700">
    <property type="term" value="F:DNA-binding transcription factor activity"/>
    <property type="evidence" value="ECO:0007669"/>
    <property type="project" value="TreeGrafter"/>
</dbReference>
<evidence type="ECO:0000256" key="2">
    <source>
        <dbReference type="ARBA" id="ARBA00023125"/>
    </source>
</evidence>
<feature type="domain" description="HTH lacI-type" evidence="4">
    <location>
        <begin position="17"/>
        <end position="62"/>
    </location>
</feature>
<comment type="caution">
    <text evidence="5">The sequence shown here is derived from an EMBL/GenBank/DDBJ whole genome shotgun (WGS) entry which is preliminary data.</text>
</comment>
<dbReference type="Gene3D" id="1.10.260.40">
    <property type="entry name" value="lambda repressor-like DNA-binding domains"/>
    <property type="match status" value="1"/>
</dbReference>
<organism evidence="5 6">
    <name type="scientific">Azospirillum doebereinerae</name>
    <dbReference type="NCBI Taxonomy" id="92933"/>
    <lineage>
        <taxon>Bacteria</taxon>
        <taxon>Pseudomonadati</taxon>
        <taxon>Pseudomonadota</taxon>
        <taxon>Alphaproteobacteria</taxon>
        <taxon>Rhodospirillales</taxon>
        <taxon>Azospirillaceae</taxon>
        <taxon>Azospirillum</taxon>
    </lineage>
</organism>
<sequence length="365" mass="39482">MAGEIDQQTQGVERGLPRIVDIARLSGVSTATVDRVLNNRPGVRAATVQRVLKAATELDYRPEADLHAALAPKPMRLTFLLPGGDNRFLNRLGEMIRASDARLAPLGVKAQVEFIKSFNPELLARSLSQQGRKADGIAFMALEHPAVREAVDALAERNVPTVTLISDILNCRRAGYVGLDNRAAGRTAGYLIARFLGQGTGRGPAKVAMVAGSLSYRAHEDREMGFLHHLNENAPAVEVVGLREGHDDDGKTYRQTRMLLGLHPDLAAVYNIGGGAEGVARALKETRREREIVFVGHGLTPETRALLIDGTLDAVITQDPRHTLTACVSVFANLRAGRPPMQGVESPRSEVIFRENLPPGVLPDA</sequence>
<dbReference type="RefSeq" id="WP_127000937.1">
    <property type="nucleotide sequence ID" value="NZ_JBNPXW010000014.1"/>
</dbReference>
<keyword evidence="6" id="KW-1185">Reference proteome</keyword>
<dbReference type="PANTHER" id="PTHR30146:SF152">
    <property type="entry name" value="TRANSCRIPTIONAL REGULATORY PROTEIN"/>
    <property type="match status" value="1"/>
</dbReference>
<dbReference type="InterPro" id="IPR000843">
    <property type="entry name" value="HTH_LacI"/>
</dbReference>
<reference evidence="5 6" key="1">
    <citation type="submission" date="2018-12" db="EMBL/GenBank/DDBJ databases">
        <authorList>
            <person name="Yang Y."/>
        </authorList>
    </citation>
    <scope>NUCLEOTIDE SEQUENCE [LARGE SCALE GENOMIC DNA]</scope>
    <source>
        <strain evidence="5 6">GSF71</strain>
    </source>
</reference>
<dbReference type="SMART" id="SM00354">
    <property type="entry name" value="HTH_LACI"/>
    <property type="match status" value="1"/>
</dbReference>
<dbReference type="SUPFAM" id="SSF47413">
    <property type="entry name" value="lambda repressor-like DNA-binding domains"/>
    <property type="match status" value="1"/>
</dbReference>
<dbReference type="EMBL" id="RZIJ01000016">
    <property type="protein sequence ID" value="RUQ67861.1"/>
    <property type="molecule type" value="Genomic_DNA"/>
</dbReference>
<keyword evidence="1" id="KW-0805">Transcription regulation</keyword>
<proteinExistence type="predicted"/>
<dbReference type="GO" id="GO:0000976">
    <property type="term" value="F:transcription cis-regulatory region binding"/>
    <property type="evidence" value="ECO:0007669"/>
    <property type="project" value="TreeGrafter"/>
</dbReference>
<dbReference type="CDD" id="cd06307">
    <property type="entry name" value="PBP1_sugar_binding"/>
    <property type="match status" value="1"/>
</dbReference>
<gene>
    <name evidence="5" type="ORF">EJ913_19545</name>
</gene>
<evidence type="ECO:0000256" key="3">
    <source>
        <dbReference type="ARBA" id="ARBA00023163"/>
    </source>
</evidence>
<dbReference type="PROSITE" id="PS00356">
    <property type="entry name" value="HTH_LACI_1"/>
    <property type="match status" value="1"/>
</dbReference>
<dbReference type="Gene3D" id="3.40.50.2300">
    <property type="match status" value="2"/>
</dbReference>
<dbReference type="Pfam" id="PF00356">
    <property type="entry name" value="LacI"/>
    <property type="match status" value="1"/>
</dbReference>
<dbReference type="OrthoDB" id="9805774at2"/>
<dbReference type="Proteomes" id="UP000280346">
    <property type="component" value="Unassembled WGS sequence"/>
</dbReference>
<evidence type="ECO:0000256" key="1">
    <source>
        <dbReference type="ARBA" id="ARBA00023015"/>
    </source>
</evidence>
<dbReference type="PROSITE" id="PS50932">
    <property type="entry name" value="HTH_LACI_2"/>
    <property type="match status" value="1"/>
</dbReference>
<dbReference type="CDD" id="cd01392">
    <property type="entry name" value="HTH_LacI"/>
    <property type="match status" value="1"/>
</dbReference>
<evidence type="ECO:0000313" key="5">
    <source>
        <dbReference type="EMBL" id="RUQ67861.1"/>
    </source>
</evidence>
<protein>
    <submittedName>
        <fullName evidence="5">LacI family DNA-binding transcriptional regulator</fullName>
    </submittedName>
</protein>
<dbReference type="InterPro" id="IPR025997">
    <property type="entry name" value="SBP_2_dom"/>
</dbReference>
<dbReference type="InterPro" id="IPR028082">
    <property type="entry name" value="Peripla_BP_I"/>
</dbReference>
<evidence type="ECO:0000259" key="4">
    <source>
        <dbReference type="PROSITE" id="PS50932"/>
    </source>
</evidence>
<evidence type="ECO:0000313" key="6">
    <source>
        <dbReference type="Proteomes" id="UP000280346"/>
    </source>
</evidence>
<dbReference type="AlphaFoldDB" id="A0A433J5K6"/>
<keyword evidence="3" id="KW-0804">Transcription</keyword>
<dbReference type="SUPFAM" id="SSF53822">
    <property type="entry name" value="Periplasmic binding protein-like I"/>
    <property type="match status" value="1"/>
</dbReference>
<name>A0A433J5K6_9PROT</name>
<dbReference type="Pfam" id="PF13407">
    <property type="entry name" value="Peripla_BP_4"/>
    <property type="match status" value="1"/>
</dbReference>
<dbReference type="PANTHER" id="PTHR30146">
    <property type="entry name" value="LACI-RELATED TRANSCRIPTIONAL REPRESSOR"/>
    <property type="match status" value="1"/>
</dbReference>
<accession>A0A433J5K6</accession>